<keyword evidence="2" id="KW-1185">Reference proteome</keyword>
<accession>A0A3S8R5V4</accession>
<proteinExistence type="predicted"/>
<gene>
    <name evidence="1" type="ORF">D6T69_06260</name>
</gene>
<dbReference type="EMBL" id="CP032548">
    <property type="protein sequence ID" value="AZJ35146.1"/>
    <property type="molecule type" value="Genomic_DNA"/>
</dbReference>
<dbReference type="RefSeq" id="WP_125066942.1">
    <property type="nucleotide sequence ID" value="NZ_CP032548.1"/>
</dbReference>
<dbReference type="AlphaFoldDB" id="A0A3S8R5V4"/>
<sequence length="72" mass="7800">MKKTILNIGKVLNKANQKQINGGTSSCNTYSGPPCYGINNGVCGTCPQYQALPLEHKKCVLVHTDCEESNPF</sequence>
<organism evidence="1 2">
    <name type="scientific">Tenacibaculum singaporense</name>
    <dbReference type="NCBI Taxonomy" id="2358479"/>
    <lineage>
        <taxon>Bacteria</taxon>
        <taxon>Pseudomonadati</taxon>
        <taxon>Bacteroidota</taxon>
        <taxon>Flavobacteriia</taxon>
        <taxon>Flavobacteriales</taxon>
        <taxon>Flavobacteriaceae</taxon>
        <taxon>Tenacibaculum</taxon>
    </lineage>
</organism>
<evidence type="ECO:0000313" key="2">
    <source>
        <dbReference type="Proteomes" id="UP000274593"/>
    </source>
</evidence>
<evidence type="ECO:0000313" key="1">
    <source>
        <dbReference type="EMBL" id="AZJ35146.1"/>
    </source>
</evidence>
<evidence type="ECO:0008006" key="3">
    <source>
        <dbReference type="Google" id="ProtNLM"/>
    </source>
</evidence>
<reference evidence="1 2" key="1">
    <citation type="submission" date="2018-09" db="EMBL/GenBank/DDBJ databases">
        <title>Insights into the microbiota of Asian seabass (Lates calcarifer) with tenacibaculosis symptoms and description of sp. nov. Tenacibaculum singaporense.</title>
        <authorList>
            <person name="Miyake S."/>
            <person name="Soh M."/>
            <person name="Azman M.N."/>
            <person name="Ngoh S.Y."/>
            <person name="Orban L."/>
        </authorList>
    </citation>
    <scope>NUCLEOTIDE SEQUENCE [LARGE SCALE GENOMIC DNA]</scope>
    <source>
        <strain evidence="1 2">DSM 106434</strain>
    </source>
</reference>
<dbReference type="Proteomes" id="UP000274593">
    <property type="component" value="Chromosome"/>
</dbReference>
<name>A0A3S8R5V4_9FLAO</name>
<dbReference type="KEGG" id="tsig:D6T69_06260"/>
<protein>
    <recommendedName>
        <fullName evidence="3">Bacteriocin</fullName>
    </recommendedName>
</protein>